<dbReference type="InterPro" id="IPR037066">
    <property type="entry name" value="Plug_dom_sf"/>
</dbReference>
<feature type="domain" description="Secretin/TonB short N-terminal" evidence="5">
    <location>
        <begin position="76"/>
        <end position="128"/>
    </location>
</feature>
<keyword evidence="4" id="KW-1134">Transmembrane beta strand</keyword>
<dbReference type="GO" id="GO:0009279">
    <property type="term" value="C:cell outer membrane"/>
    <property type="evidence" value="ECO:0007669"/>
    <property type="project" value="UniProtKB-SubCell"/>
</dbReference>
<dbReference type="NCBIfam" id="TIGR04056">
    <property type="entry name" value="OMP_RagA_SusC"/>
    <property type="match status" value="1"/>
</dbReference>
<dbReference type="InterPro" id="IPR023996">
    <property type="entry name" value="TonB-dep_OMP_SusC/RagA"/>
</dbReference>
<organism evidence="6 7">
    <name type="scientific">Thermoflavifilum thermophilum</name>
    <dbReference type="NCBI Taxonomy" id="1393122"/>
    <lineage>
        <taxon>Bacteria</taxon>
        <taxon>Pseudomonadati</taxon>
        <taxon>Bacteroidota</taxon>
        <taxon>Chitinophagia</taxon>
        <taxon>Chitinophagales</taxon>
        <taxon>Chitinophagaceae</taxon>
        <taxon>Thermoflavifilum</taxon>
    </lineage>
</organism>
<dbReference type="PROSITE" id="PS52016">
    <property type="entry name" value="TONB_DEPENDENT_REC_3"/>
    <property type="match status" value="1"/>
</dbReference>
<evidence type="ECO:0000313" key="6">
    <source>
        <dbReference type="EMBL" id="SFV27551.1"/>
    </source>
</evidence>
<reference evidence="7" key="1">
    <citation type="submission" date="2016-10" db="EMBL/GenBank/DDBJ databases">
        <authorList>
            <person name="Varghese N."/>
            <person name="Submissions S."/>
        </authorList>
    </citation>
    <scope>NUCLEOTIDE SEQUENCE [LARGE SCALE GENOMIC DNA]</scope>
    <source>
        <strain evidence="7">DSM 14807</strain>
    </source>
</reference>
<dbReference type="InterPro" id="IPR011662">
    <property type="entry name" value="Secretin/TonB_short_N"/>
</dbReference>
<dbReference type="SUPFAM" id="SSF49464">
    <property type="entry name" value="Carboxypeptidase regulatory domain-like"/>
    <property type="match status" value="1"/>
</dbReference>
<dbReference type="SMART" id="SM00965">
    <property type="entry name" value="STN"/>
    <property type="match status" value="1"/>
</dbReference>
<dbReference type="STRING" id="1393122.SAMN05660895_0136"/>
<keyword evidence="3 4" id="KW-0998">Cell outer membrane</keyword>
<accession>A0A1I7MYT1</accession>
<gene>
    <name evidence="6" type="ORF">SAMN05660895_0136</name>
</gene>
<dbReference type="SUPFAM" id="SSF56935">
    <property type="entry name" value="Porins"/>
    <property type="match status" value="1"/>
</dbReference>
<dbReference type="Proteomes" id="UP000199537">
    <property type="component" value="Unassembled WGS sequence"/>
</dbReference>
<keyword evidence="1 4" id="KW-0813">Transport</keyword>
<dbReference type="Gene3D" id="2.170.130.10">
    <property type="entry name" value="TonB-dependent receptor, plug domain"/>
    <property type="match status" value="1"/>
</dbReference>
<dbReference type="InterPro" id="IPR023997">
    <property type="entry name" value="TonB-dep_OMP_SusC/RagA_CS"/>
</dbReference>
<dbReference type="Pfam" id="PF07660">
    <property type="entry name" value="STN"/>
    <property type="match status" value="1"/>
</dbReference>
<name>A0A1I7MYT1_9BACT</name>
<proteinExistence type="inferred from homology"/>
<evidence type="ECO:0000256" key="1">
    <source>
        <dbReference type="ARBA" id="ARBA00022448"/>
    </source>
</evidence>
<evidence type="ECO:0000256" key="2">
    <source>
        <dbReference type="ARBA" id="ARBA00023136"/>
    </source>
</evidence>
<dbReference type="Gene3D" id="2.60.40.1120">
    <property type="entry name" value="Carboxypeptidase-like, regulatory domain"/>
    <property type="match status" value="1"/>
</dbReference>
<dbReference type="Pfam" id="PF07715">
    <property type="entry name" value="Plug"/>
    <property type="match status" value="1"/>
</dbReference>
<keyword evidence="4" id="KW-0812">Transmembrane</keyword>
<dbReference type="Pfam" id="PF13715">
    <property type="entry name" value="CarbopepD_reg_2"/>
    <property type="match status" value="1"/>
</dbReference>
<evidence type="ECO:0000256" key="4">
    <source>
        <dbReference type="PROSITE-ProRule" id="PRU01360"/>
    </source>
</evidence>
<comment type="similarity">
    <text evidence="4">Belongs to the TonB-dependent receptor family.</text>
</comment>
<evidence type="ECO:0000256" key="3">
    <source>
        <dbReference type="ARBA" id="ARBA00023237"/>
    </source>
</evidence>
<comment type="subcellular location">
    <subcellularLocation>
        <location evidence="4">Cell outer membrane</location>
        <topology evidence="4">Multi-pass membrane protein</topology>
    </subcellularLocation>
</comment>
<keyword evidence="7" id="KW-1185">Reference proteome</keyword>
<dbReference type="EMBL" id="FPCJ01000001">
    <property type="protein sequence ID" value="SFV27551.1"/>
    <property type="molecule type" value="Genomic_DNA"/>
</dbReference>
<protein>
    <submittedName>
        <fullName evidence="6">TonB-linked outer membrane protein, SusC/RagA family</fullName>
    </submittedName>
</protein>
<dbReference type="InterPro" id="IPR039426">
    <property type="entry name" value="TonB-dep_rcpt-like"/>
</dbReference>
<sequence length="1154" mass="126839">MKKSPLPTSNRALSDLERQRHVFRKYFLHMKMTVLMVMLLAIQASARVYSQEMVSLHLQDVDIARALHLIEKKSSYRFLYNDAWLQNHPRVSLDVHQQSITEVVSQLLAGTGLTYTLVGDRLIVIAPQDVNIQEVRLTGVVRDSQGQPLAGVTVKVKGTNVGTITDAQGRFALEVPNQQAVLVFSYVGYQPREIPVSEYAGGQELVVTLQQIASNLNELVVVGYGTQKKSVVTGAISSVRSTELQDMPMSRIEQSLQGRASGLTIAASSGQPGAPATVRVRGTTSINNSDPLYVVDGVPIDIGGIDYLNPNDIASIEVLKDAASAAIYGARAASGVILITTKKGAAGAMKVNYSGYYGTQSPARKLHLLDAEEYATLRNESALAAGKGLVFPDPAALGKGTDWQSLIFNNHAKVQNHDLSISGGNQKSTYYASFDYYDQEGVVATPISEYKRFSVRFNSAHQINAWLKFGNNLGYSYIKSKGSLNTNSEFGGPLSSAINLDPITPAVITDPTVANNPPYSTYAQYIIRDPQGRPYGISSIVGQEMTNPLAYIQTQLGNYGWSHNIVGNVYAEITPIEGLTFRTSIGAKQAFWGNQSFTPTYYLSPTVSHLGGPELYRTQNQGLIWNWENTLSYTRQIHQHHITLLAGTSAQENTANGLGVTYKGLPVNNYQDASMNYNLPEVTNGIANRPGYGYENQVYRLSSYFGRVVYDYAGKYLLTAILRVDGSSRFGTNNKYGRFPSASVGWIPSMESFWPENRIVNYLKIRGSYGITGNDNIGDFQYVSTVSGGRNYPFGNDHIQVGYSPNAPANPDLKWEQTSQLNLGFDAVVWNDFNVTFDWYVKKTTGMLLQIQIPGYVGASGEPFGNVASLKDQGFELELGYHKRIGQVELQANGNASYVQNTITNIGDNSFFTAGTFQASAYEIARTAVGHPIASFYGFKILGIFQTQADVDSYVDPKTGGKIQPNAKPGDFKWADLNHNGIIDDSDRTFIGNPTPDWTFGFTVSAKWKQFDVLVFGQGVAGNKIFQGLRRLDIPTANWTKAALGRWTGPGTSNSFPRLVDNDPNHNFTYPSTFYLSDGSYLRVKTIQIGYRLPSRLISRWGMDHLRVYVGANNLITFTRYSGYDPEIGGSSYSIDRGVYPQAKSFVVGLDFGL</sequence>
<dbReference type="AlphaFoldDB" id="A0A1I7MYT1"/>
<dbReference type="NCBIfam" id="TIGR04057">
    <property type="entry name" value="SusC_RagA_signa"/>
    <property type="match status" value="1"/>
</dbReference>
<evidence type="ECO:0000313" key="7">
    <source>
        <dbReference type="Proteomes" id="UP000199537"/>
    </source>
</evidence>
<dbReference type="InterPro" id="IPR008969">
    <property type="entry name" value="CarboxyPept-like_regulatory"/>
</dbReference>
<dbReference type="InterPro" id="IPR012910">
    <property type="entry name" value="Plug_dom"/>
</dbReference>
<evidence type="ECO:0000259" key="5">
    <source>
        <dbReference type="SMART" id="SM00965"/>
    </source>
</evidence>
<keyword evidence="2 4" id="KW-0472">Membrane</keyword>